<dbReference type="InterPro" id="IPR025799">
    <property type="entry name" value="Arg_MeTrfase"/>
</dbReference>
<dbReference type="GO" id="GO:0032259">
    <property type="term" value="P:methylation"/>
    <property type="evidence" value="ECO:0007669"/>
    <property type="project" value="UniProtKB-KW"/>
</dbReference>
<dbReference type="GO" id="GO:0035243">
    <property type="term" value="F:protein-arginine omega-N symmetric methyltransferase activity"/>
    <property type="evidence" value="ECO:0007669"/>
    <property type="project" value="UniProtKB-ARBA"/>
</dbReference>
<keyword evidence="7" id="KW-0221">Differentiation</keyword>
<keyword evidence="1 7" id="KW-0489">Methyltransferase</keyword>
<dbReference type="FunFam" id="2.70.160.11:FF:000004">
    <property type="entry name" value="Protein arginine N-methyltransferase 7"/>
    <property type="match status" value="1"/>
</dbReference>
<dbReference type="Pfam" id="PF22528">
    <property type="entry name" value="PRMT_C"/>
    <property type="match status" value="2"/>
</dbReference>
<comment type="function">
    <text evidence="5 7">Arginine methyltransferase that can both catalyze the formation of omega-N monomethylarginine (MMA) and symmetrical dimethylarginine (sDMA), with a preference for the formation of MMA. Specifically mediates the symmetrical dimethylation of arginine residues in the small nuclear ribonucleoproteins Sm D1 (SNRPD1) and Sm D3 (SNRPD3); such methylation being required for the assembly and biogenesis of snRNP core particles. Specifically mediates the symmetric dimethylation of histone H4 'Arg-3' to form H4R3me2s. Plays a role in gene imprinting by being recruited by CTCFL at the H19 imprinted control region (ICR) and methylating histone H4 to form H4R3me2s, possibly leading to recruit DNA methyltransferases at these sites. May also play a role in embryonic stem cell (ESC) pluripotency. Also able to mediate the arginine methylation of histone H2A and myelin basic protein (MBP) in vitro; the relevance of such results is however unclear in vivo.</text>
</comment>
<dbReference type="Ensembl" id="ENSEAST00005033243.2">
    <property type="protein sequence ID" value="ENSEASP00005030582.2"/>
    <property type="gene ID" value="ENSEASG00005020753.2"/>
</dbReference>
<dbReference type="GO" id="GO:0005829">
    <property type="term" value="C:cytosol"/>
    <property type="evidence" value="ECO:0007669"/>
    <property type="project" value="UniProtKB-SubCell"/>
</dbReference>
<dbReference type="InterPro" id="IPR029063">
    <property type="entry name" value="SAM-dependent_MTases_sf"/>
</dbReference>
<dbReference type="PANTHER" id="PTHR11006:SF4">
    <property type="entry name" value="PROTEIN ARGININE N-METHYLTRANSFERASE 7"/>
    <property type="match status" value="1"/>
</dbReference>
<evidence type="ECO:0000259" key="8">
    <source>
        <dbReference type="Pfam" id="PF22528"/>
    </source>
</evidence>
<evidence type="ECO:0000256" key="7">
    <source>
        <dbReference type="PIRNR" id="PIRNR036946"/>
    </source>
</evidence>
<evidence type="ECO:0000313" key="9">
    <source>
        <dbReference type="Ensembl" id="ENSEASP00005030582.2"/>
    </source>
</evidence>
<keyword evidence="3 7" id="KW-0949">S-adenosyl-L-methionine</keyword>
<evidence type="ECO:0000256" key="4">
    <source>
        <dbReference type="ARBA" id="ARBA00022737"/>
    </source>
</evidence>
<evidence type="ECO:0000313" key="10">
    <source>
        <dbReference type="Proteomes" id="UP000694387"/>
    </source>
</evidence>
<dbReference type="PROSITE" id="PS51678">
    <property type="entry name" value="SAM_MT_PRMT"/>
    <property type="match status" value="2"/>
</dbReference>
<keyword evidence="4" id="KW-0677">Repeat</keyword>
<dbReference type="Proteomes" id="UP000694387">
    <property type="component" value="Chromosome 28"/>
</dbReference>
<dbReference type="GO" id="GO:0030154">
    <property type="term" value="P:cell differentiation"/>
    <property type="evidence" value="ECO:0007669"/>
    <property type="project" value="UniProtKB-KW"/>
</dbReference>
<evidence type="ECO:0000256" key="3">
    <source>
        <dbReference type="ARBA" id="ARBA00022691"/>
    </source>
</evidence>
<dbReference type="Gene3D" id="3.40.50.150">
    <property type="entry name" value="Vaccinia Virus protein VP39"/>
    <property type="match status" value="3"/>
</dbReference>
<comment type="subcellular location">
    <subcellularLocation>
        <location evidence="7">Cytoplasm</location>
        <location evidence="7">Cytosol</location>
    </subcellularLocation>
    <subcellularLocation>
        <location evidence="7">Nucleus</location>
    </subcellularLocation>
</comment>
<name>A0A8C4MQ41_EQUAS</name>
<keyword evidence="7" id="KW-0804">Transcription</keyword>
<feature type="domain" description="Protein arginine N-methyltransferase" evidence="8">
    <location>
        <begin position="468"/>
        <end position="643"/>
    </location>
</feature>
<dbReference type="SUPFAM" id="SSF53335">
    <property type="entry name" value="S-adenosyl-L-methionine-dependent methyltransferases"/>
    <property type="match status" value="2"/>
</dbReference>
<evidence type="ECO:0000256" key="2">
    <source>
        <dbReference type="ARBA" id="ARBA00022679"/>
    </source>
</evidence>
<comment type="similarity">
    <text evidence="7">Belongs to the class I-like SAM-binding methyltransferase superfamily. Protein arginine N-methyltransferase family. PRMT7 subfamily.</text>
</comment>
<evidence type="ECO:0000256" key="1">
    <source>
        <dbReference type="ARBA" id="ARBA00022603"/>
    </source>
</evidence>
<reference evidence="9" key="3">
    <citation type="submission" date="2025-09" db="UniProtKB">
        <authorList>
            <consortium name="Ensembl"/>
        </authorList>
    </citation>
    <scope>IDENTIFICATION</scope>
</reference>
<dbReference type="PIRSF" id="PIRSF036946">
    <property type="entry name" value="Arg_N-mtase"/>
    <property type="match status" value="1"/>
</dbReference>
<evidence type="ECO:0000256" key="5">
    <source>
        <dbReference type="ARBA" id="ARBA00025570"/>
    </source>
</evidence>
<dbReference type="Pfam" id="PF06325">
    <property type="entry name" value="PrmA"/>
    <property type="match status" value="1"/>
</dbReference>
<keyword evidence="2 7" id="KW-0808">Transferase</keyword>
<dbReference type="InterPro" id="IPR014644">
    <property type="entry name" value="MeTrfase_PRMT7"/>
</dbReference>
<dbReference type="GO" id="GO:0035241">
    <property type="term" value="F:protein-arginine omega-N monomethyltransferase activity"/>
    <property type="evidence" value="ECO:0007669"/>
    <property type="project" value="UniProtKB-EC"/>
</dbReference>
<dbReference type="CDD" id="cd02440">
    <property type="entry name" value="AdoMet_MTases"/>
    <property type="match status" value="1"/>
</dbReference>
<keyword evidence="10" id="KW-1185">Reference proteome</keyword>
<dbReference type="GeneTree" id="ENSGT00940000156879"/>
<gene>
    <name evidence="9" type="primary">PRMT7</name>
</gene>
<protein>
    <recommendedName>
        <fullName evidence="7">Protein arginine N-methyltransferase</fullName>
        <ecNumber evidence="7">2.1.1.321</ecNumber>
    </recommendedName>
</protein>
<dbReference type="AlphaFoldDB" id="A0A8C4MQ41"/>
<dbReference type="Gene3D" id="2.70.160.11">
    <property type="entry name" value="Hnrnp arginine n-methyltransferase1"/>
    <property type="match status" value="2"/>
</dbReference>
<reference evidence="9 10" key="1">
    <citation type="journal article" date="2020" name="Nat. Commun.">
        <title>Donkey genomes provide new insights into domestication and selection for coat color.</title>
        <authorList>
            <person name="Wang"/>
            <person name="C."/>
            <person name="Li"/>
            <person name="H."/>
            <person name="Guo"/>
            <person name="Y."/>
            <person name="Huang"/>
            <person name="J."/>
            <person name="Sun"/>
            <person name="Y."/>
            <person name="Min"/>
            <person name="J."/>
            <person name="Wang"/>
            <person name="J."/>
            <person name="Fang"/>
            <person name="X."/>
            <person name="Zhao"/>
            <person name="Z."/>
            <person name="Wang"/>
            <person name="S."/>
            <person name="Zhang"/>
            <person name="Y."/>
            <person name="Liu"/>
            <person name="Q."/>
            <person name="Jiang"/>
            <person name="Q."/>
            <person name="Wang"/>
            <person name="X."/>
            <person name="Guo"/>
            <person name="Y."/>
            <person name="Yang"/>
            <person name="C."/>
            <person name="Wang"/>
            <person name="Y."/>
            <person name="Tian"/>
            <person name="F."/>
            <person name="Zhuang"/>
            <person name="G."/>
            <person name="Fan"/>
            <person name="Y."/>
            <person name="Gao"/>
            <person name="Q."/>
            <person name="Li"/>
            <person name="Y."/>
            <person name="Ju"/>
            <person name="Z."/>
            <person name="Li"/>
            <person name="J."/>
            <person name="Li"/>
            <person name="R."/>
            <person name="Hou"/>
            <person name="M."/>
            <person name="Yang"/>
            <person name="G."/>
            <person name="Liu"/>
            <person name="G."/>
            <person name="Liu"/>
            <person name="W."/>
            <person name="Guo"/>
            <person name="J."/>
            <person name="Pan"/>
            <person name="S."/>
            <person name="Fan"/>
            <person name="G."/>
            <person name="Zhang"/>
            <person name="W."/>
            <person name="Zhang"/>
            <person name="R."/>
            <person name="Yu"/>
            <person name="J."/>
            <person name="Zhang"/>
            <person name="X."/>
            <person name="Yin"/>
            <person name="Q."/>
            <person name="Ji"/>
            <person name="C."/>
            <person name="Jin"/>
            <person name="Y."/>
            <person name="Yue"/>
            <person name="G."/>
            <person name="Liu"/>
            <person name="M."/>
            <person name="Xu"/>
            <person name="J."/>
            <person name="Liu"/>
            <person name="S."/>
            <person name="Jordana"/>
            <person name="J."/>
            <person name="Noce"/>
            <person name="A."/>
            <person name="Amills"/>
            <person name="M."/>
            <person name="Wu"/>
            <person name="D.D."/>
            <person name="Li"/>
            <person name="S."/>
            <person name="Zhou"/>
            <person name="X. and Zhong"/>
            <person name="J."/>
        </authorList>
    </citation>
    <scope>NUCLEOTIDE SEQUENCE [LARGE SCALE GENOMIC DNA]</scope>
</reference>
<reference evidence="9" key="2">
    <citation type="submission" date="2025-08" db="UniProtKB">
        <authorList>
            <consortium name="Ensembl"/>
        </authorList>
    </citation>
    <scope>IDENTIFICATION</scope>
</reference>
<dbReference type="EC" id="2.1.1.321" evidence="7"/>
<dbReference type="GO" id="GO:0000387">
    <property type="term" value="P:spliceosomal snRNP assembly"/>
    <property type="evidence" value="ECO:0007669"/>
    <property type="project" value="UniProtKB-UniRule"/>
</dbReference>
<dbReference type="GO" id="GO:0005634">
    <property type="term" value="C:nucleus"/>
    <property type="evidence" value="ECO:0007669"/>
    <property type="project" value="UniProtKB-SubCell"/>
</dbReference>
<keyword evidence="7" id="KW-0156">Chromatin regulator</keyword>
<keyword evidence="7" id="KW-0963">Cytoplasm</keyword>
<feature type="domain" description="Protein arginine N-methyltransferase" evidence="8">
    <location>
        <begin position="176"/>
        <end position="349"/>
    </location>
</feature>
<accession>A0A8C4MQ41</accession>
<keyword evidence="7" id="KW-0539">Nucleus</keyword>
<organism evidence="9 10">
    <name type="scientific">Equus asinus</name>
    <name type="common">Donkey</name>
    <name type="synonym">Equus africanus asinus</name>
    <dbReference type="NCBI Taxonomy" id="9793"/>
    <lineage>
        <taxon>Eukaryota</taxon>
        <taxon>Metazoa</taxon>
        <taxon>Chordata</taxon>
        <taxon>Craniata</taxon>
        <taxon>Vertebrata</taxon>
        <taxon>Euteleostomi</taxon>
        <taxon>Mammalia</taxon>
        <taxon>Eutheria</taxon>
        <taxon>Laurasiatheria</taxon>
        <taxon>Perissodactyla</taxon>
        <taxon>Equidae</taxon>
        <taxon>Equus</taxon>
    </lineage>
</organism>
<sequence>MRIFCGRANPTTGSVEWLEEDEHYDYHQEIARSSYADMLHDKDRNMKYYQGIQAAVSRVKDRGQNALVLDIGTGTGLLSMMAVTAGADFCYAIEVFKPMADAAVKIVEKNGFSDKIKVINKHSTEVTVGPDGDMPCRANILITELFDTELIGEGALPSYEHAHRHLVQENCEAVPHRATIYAQLVESRRMWSWNKLFPIRVQTSHGEQVIVPPSEVEQCPGAPSVYDIQLNQVSPTDFTVLSNVLPMFSVDFSKQVSSSAACHIRQFEPLASGRAQVVLSWWDIEMDPEGKIKCTMAPFWAHSDPKELQWRDHWMQCVYFLPQEEPVIQGSAVFLVAHHDDYCVWYSLQRTSPEKNESIHPGRPVCDCQAHLLWNRPRFGEINDQDRTDQYIQALRTVLKSDSVCLCVSDGSLLSMLAHHLGAEQVSLLLGEPFFTTSLLPWHNLFFWYVRTAVDQHLGPGAVVMPQAASLYALVVEFRDLWRIRSPCGDCEGFDVHIMDDMIKRALDFRESKEAEPHPLWEYPCRGLSEPQQILTFDFRQPVPSQPVRAEGSIELRRPGKSHGVVLWMEYHLTQDSTVSTGLLKPAEDKGDCCWNPHCKQAVYFFSTTLDPSAPLGGSRTVSYTVEFHPHTGDITMDFTLSDTLEDEH</sequence>
<dbReference type="FunFam" id="2.70.160.11:FF:000010">
    <property type="entry name" value="Protein arginine N-methyltransferase"/>
    <property type="match status" value="1"/>
</dbReference>
<dbReference type="GO" id="GO:0044020">
    <property type="term" value="F:histone H4R3 methyltransferase activity"/>
    <property type="evidence" value="ECO:0007669"/>
    <property type="project" value="UniProtKB-UniRule"/>
</dbReference>
<dbReference type="FunFam" id="3.40.50.150:FF:000071">
    <property type="entry name" value="Protein arginine N-methyltransferase 7"/>
    <property type="match status" value="1"/>
</dbReference>
<keyword evidence="7" id="KW-0805">Transcription regulation</keyword>
<dbReference type="PANTHER" id="PTHR11006">
    <property type="entry name" value="PROTEIN ARGININE N-METHYLTRANSFERASE"/>
    <property type="match status" value="1"/>
</dbReference>
<dbReference type="InterPro" id="IPR055135">
    <property type="entry name" value="PRMT_dom"/>
</dbReference>
<evidence type="ECO:0000256" key="6">
    <source>
        <dbReference type="ARBA" id="ARBA00048213"/>
    </source>
</evidence>
<proteinExistence type="inferred from homology"/>
<comment type="catalytic activity">
    <reaction evidence="6 7">
        <text>L-arginyl-[protein] + S-adenosyl-L-methionine = N(omega)-methyl-L-arginyl-[protein] + S-adenosyl-L-homocysteine + H(+)</text>
        <dbReference type="Rhea" id="RHEA:48100"/>
        <dbReference type="Rhea" id="RHEA-COMP:10532"/>
        <dbReference type="Rhea" id="RHEA-COMP:11990"/>
        <dbReference type="ChEBI" id="CHEBI:15378"/>
        <dbReference type="ChEBI" id="CHEBI:29965"/>
        <dbReference type="ChEBI" id="CHEBI:57856"/>
        <dbReference type="ChEBI" id="CHEBI:59789"/>
        <dbReference type="ChEBI" id="CHEBI:65280"/>
        <dbReference type="EC" id="2.1.1.321"/>
    </reaction>
</comment>